<dbReference type="PANTHER" id="PTHR43736:SF1">
    <property type="entry name" value="DIHYDRONEOPTERIN TRIPHOSPHATE DIPHOSPHATASE"/>
    <property type="match status" value="1"/>
</dbReference>
<dbReference type="Proteomes" id="UP000325433">
    <property type="component" value="Unassembled WGS sequence"/>
</dbReference>
<proteinExistence type="predicted"/>
<dbReference type="InterPro" id="IPR000086">
    <property type="entry name" value="NUDIX_hydrolase_dom"/>
</dbReference>
<feature type="domain" description="Nudix hydrolase" evidence="2">
    <location>
        <begin position="79"/>
        <end position="228"/>
    </location>
</feature>
<dbReference type="Pfam" id="PF00293">
    <property type="entry name" value="NUDIX"/>
    <property type="match status" value="1"/>
</dbReference>
<evidence type="ECO:0000256" key="1">
    <source>
        <dbReference type="ARBA" id="ARBA00022801"/>
    </source>
</evidence>
<dbReference type="GO" id="GO:0016787">
    <property type="term" value="F:hydrolase activity"/>
    <property type="evidence" value="ECO:0007669"/>
    <property type="project" value="UniProtKB-KW"/>
</dbReference>
<dbReference type="CDD" id="cd02883">
    <property type="entry name" value="NUDIX_Hydrolase"/>
    <property type="match status" value="1"/>
</dbReference>
<dbReference type="SUPFAM" id="SSF55811">
    <property type="entry name" value="Nudix"/>
    <property type="match status" value="1"/>
</dbReference>
<sequence length="245" mass="27892">MSKCPRSDSQNHSNINIQRQRILTASTQFQTEHTNSILTRNCIIKMATPIPPEQSIHPYQTSSELEPYKIPINTYISQNSDHLVGVLSASVIIYRGRVLLIQRIADDDWPNVWEVPGGVANDDETILDCAVRELWEETGLRASAVMAMLGEFEWIDSNSGPSDLPGRGKWKVFIFRWVVDGLDQEQLDITIDPKEHKAYLWVSEEEVRSDLCGDVRLEWISLNQKTTILKAFEQSWTIHGTALQS</sequence>
<evidence type="ECO:0000259" key="2">
    <source>
        <dbReference type="PROSITE" id="PS51462"/>
    </source>
</evidence>
<dbReference type="Gene3D" id="3.90.79.10">
    <property type="entry name" value="Nucleoside Triphosphate Pyrophosphohydrolase"/>
    <property type="match status" value="1"/>
</dbReference>
<evidence type="ECO:0000313" key="3">
    <source>
        <dbReference type="EMBL" id="KAE8314530.1"/>
    </source>
</evidence>
<keyword evidence="1 3" id="KW-0378">Hydrolase</keyword>
<name>A0A5N6W572_9EURO</name>
<dbReference type="InterPro" id="IPR020084">
    <property type="entry name" value="NUDIX_hydrolase_CS"/>
</dbReference>
<organism evidence="3 4">
    <name type="scientific">Aspergillus transmontanensis</name>
    <dbReference type="NCBI Taxonomy" id="1034304"/>
    <lineage>
        <taxon>Eukaryota</taxon>
        <taxon>Fungi</taxon>
        <taxon>Dikarya</taxon>
        <taxon>Ascomycota</taxon>
        <taxon>Pezizomycotina</taxon>
        <taxon>Eurotiomycetes</taxon>
        <taxon>Eurotiomycetidae</taxon>
        <taxon>Eurotiales</taxon>
        <taxon>Aspergillaceae</taxon>
        <taxon>Aspergillus</taxon>
        <taxon>Aspergillus subgen. Circumdati</taxon>
    </lineage>
</organism>
<evidence type="ECO:0000313" key="4">
    <source>
        <dbReference type="Proteomes" id="UP000325433"/>
    </source>
</evidence>
<dbReference type="PROSITE" id="PS00893">
    <property type="entry name" value="NUDIX_BOX"/>
    <property type="match status" value="1"/>
</dbReference>
<dbReference type="EMBL" id="ML738318">
    <property type="protein sequence ID" value="KAE8314530.1"/>
    <property type="molecule type" value="Genomic_DNA"/>
</dbReference>
<dbReference type="PANTHER" id="PTHR43736">
    <property type="entry name" value="ADP-RIBOSE PYROPHOSPHATASE"/>
    <property type="match status" value="1"/>
</dbReference>
<dbReference type="PROSITE" id="PS51462">
    <property type="entry name" value="NUDIX"/>
    <property type="match status" value="1"/>
</dbReference>
<keyword evidence="4" id="KW-1185">Reference proteome</keyword>
<dbReference type="InterPro" id="IPR015797">
    <property type="entry name" value="NUDIX_hydrolase-like_dom_sf"/>
</dbReference>
<protein>
    <submittedName>
        <fullName evidence="3">NUDIX hydrolase domain-like protein</fullName>
    </submittedName>
</protein>
<reference evidence="4" key="1">
    <citation type="submission" date="2019-04" db="EMBL/GenBank/DDBJ databases">
        <title>Friends and foes A comparative genomics studyof 23 Aspergillus species from section Flavi.</title>
        <authorList>
            <consortium name="DOE Joint Genome Institute"/>
            <person name="Kjaerbolling I."/>
            <person name="Vesth T."/>
            <person name="Frisvad J.C."/>
            <person name="Nybo J.L."/>
            <person name="Theobald S."/>
            <person name="Kildgaard S."/>
            <person name="Isbrandt T."/>
            <person name="Kuo A."/>
            <person name="Sato A."/>
            <person name="Lyhne E.K."/>
            <person name="Kogle M.E."/>
            <person name="Wiebenga A."/>
            <person name="Kun R.S."/>
            <person name="Lubbers R.J."/>
            <person name="Makela M.R."/>
            <person name="Barry K."/>
            <person name="Chovatia M."/>
            <person name="Clum A."/>
            <person name="Daum C."/>
            <person name="Haridas S."/>
            <person name="He G."/>
            <person name="LaButti K."/>
            <person name="Lipzen A."/>
            <person name="Mondo S."/>
            <person name="Riley R."/>
            <person name="Salamov A."/>
            <person name="Simmons B.A."/>
            <person name="Magnuson J.K."/>
            <person name="Henrissat B."/>
            <person name="Mortensen U.H."/>
            <person name="Larsen T.O."/>
            <person name="Devries R.P."/>
            <person name="Grigoriev I.V."/>
            <person name="Machida M."/>
            <person name="Baker S.E."/>
            <person name="Andersen M.R."/>
        </authorList>
    </citation>
    <scope>NUCLEOTIDE SEQUENCE [LARGE SCALE GENOMIC DNA]</scope>
    <source>
        <strain evidence="4">CBS 130015</strain>
    </source>
</reference>
<dbReference type="AlphaFoldDB" id="A0A5N6W572"/>
<gene>
    <name evidence="3" type="ORF">BDV41DRAFT_533759</name>
</gene>
<accession>A0A5N6W572</accession>